<sequence length="93" mass="10631">MQQEETRKARQAAYAAKHRKKAKAIRRPDARIVESAYFEAFHVFMSEFQPSLVIRGLSHVDTRARQILAQQGYDPEQVADKISNMKDRLTGAA</sequence>
<organism evidence="2 3">
    <name type="scientific">Rhizobium herbae</name>
    <dbReference type="NCBI Taxonomy" id="508661"/>
    <lineage>
        <taxon>Bacteria</taxon>
        <taxon>Pseudomonadati</taxon>
        <taxon>Pseudomonadota</taxon>
        <taxon>Alphaproteobacteria</taxon>
        <taxon>Hyphomicrobiales</taxon>
        <taxon>Rhizobiaceae</taxon>
        <taxon>Rhizobium/Agrobacterium group</taxon>
        <taxon>Rhizobium</taxon>
    </lineage>
</organism>
<evidence type="ECO:0000256" key="1">
    <source>
        <dbReference type="SAM" id="MobiDB-lite"/>
    </source>
</evidence>
<comment type="caution">
    <text evidence="2">The sequence shown here is derived from an EMBL/GenBank/DDBJ whole genome shotgun (WGS) entry which is preliminary data.</text>
</comment>
<dbReference type="RefSeq" id="WP_220371806.1">
    <property type="nucleotide sequence ID" value="NZ_JAEUAO010000002.1"/>
</dbReference>
<feature type="region of interest" description="Disordered" evidence="1">
    <location>
        <begin position="1"/>
        <end position="20"/>
    </location>
</feature>
<gene>
    <name evidence="2" type="ORF">JNB71_10880</name>
</gene>
<accession>A0ABS7HAJ1</accession>
<dbReference type="EMBL" id="JAEUAO010000002">
    <property type="protein sequence ID" value="MBW9063825.1"/>
    <property type="molecule type" value="Genomic_DNA"/>
</dbReference>
<evidence type="ECO:0000313" key="3">
    <source>
        <dbReference type="Proteomes" id="UP000757604"/>
    </source>
</evidence>
<name>A0ABS7HAJ1_9HYPH</name>
<evidence type="ECO:0000313" key="2">
    <source>
        <dbReference type="EMBL" id="MBW9063825.1"/>
    </source>
</evidence>
<proteinExistence type="predicted"/>
<reference evidence="2 3" key="1">
    <citation type="journal article" date="2021" name="MBio">
        <title>Poor Competitiveness of Bradyrhizobium in Pigeon Pea Root Colonization in Indian Soils.</title>
        <authorList>
            <person name="Chalasani D."/>
            <person name="Basu A."/>
            <person name="Pullabhotla S.V.S.R.N."/>
            <person name="Jorrin B."/>
            <person name="Neal A.L."/>
            <person name="Poole P.S."/>
            <person name="Podile A.R."/>
            <person name="Tkacz A."/>
        </authorList>
    </citation>
    <scope>NUCLEOTIDE SEQUENCE [LARGE SCALE GENOMIC DNA]</scope>
    <source>
        <strain evidence="2 3">HU44</strain>
    </source>
</reference>
<dbReference type="Proteomes" id="UP000757604">
    <property type="component" value="Unassembled WGS sequence"/>
</dbReference>
<protein>
    <submittedName>
        <fullName evidence="2">Uncharacterized protein</fullName>
    </submittedName>
</protein>
<keyword evidence="3" id="KW-1185">Reference proteome</keyword>